<accession>A0AAN7XTL1</accession>
<organism evidence="2 3">
    <name type="scientific">Eleginops maclovinus</name>
    <name type="common">Patagonian blennie</name>
    <name type="synonym">Eleginus maclovinus</name>
    <dbReference type="NCBI Taxonomy" id="56733"/>
    <lineage>
        <taxon>Eukaryota</taxon>
        <taxon>Metazoa</taxon>
        <taxon>Chordata</taxon>
        <taxon>Craniata</taxon>
        <taxon>Vertebrata</taxon>
        <taxon>Euteleostomi</taxon>
        <taxon>Actinopterygii</taxon>
        <taxon>Neopterygii</taxon>
        <taxon>Teleostei</taxon>
        <taxon>Neoteleostei</taxon>
        <taxon>Acanthomorphata</taxon>
        <taxon>Eupercaria</taxon>
        <taxon>Perciformes</taxon>
        <taxon>Notothenioidei</taxon>
        <taxon>Eleginopidae</taxon>
        <taxon>Eleginops</taxon>
    </lineage>
</organism>
<protein>
    <submittedName>
        <fullName evidence="2">Uncharacterized protein</fullName>
    </submittedName>
</protein>
<dbReference type="AlphaFoldDB" id="A0AAN7XTL1"/>
<evidence type="ECO:0000256" key="1">
    <source>
        <dbReference type="SAM" id="MobiDB-lite"/>
    </source>
</evidence>
<keyword evidence="3" id="KW-1185">Reference proteome</keyword>
<sequence length="146" mass="16167">MSNVLNKKQPGCCDPRQEARCGHPSKTLEPGDGGWQTVQPRPTPSAIRPYQSRIWDGPALCPLLCSGGSDSCYQGRLFTQRISSYTHNDPIAPACLANQPLRSTTNRQGGENEPTVSLVRHLHFTLHMCPETALFRPQITELTEIQ</sequence>
<reference evidence="2 3" key="1">
    <citation type="journal article" date="2023" name="Genes (Basel)">
        <title>Chromosome-Level Genome Assembly and Circadian Gene Repertoire of the Patagonia Blennie Eleginops maclovinus-The Closest Ancestral Proxy of Antarctic Cryonotothenioids.</title>
        <authorList>
            <person name="Cheng C.C."/>
            <person name="Rivera-Colon A.G."/>
            <person name="Minhas B.F."/>
            <person name="Wilson L."/>
            <person name="Rayamajhi N."/>
            <person name="Vargas-Chacoff L."/>
            <person name="Catchen J.M."/>
        </authorList>
    </citation>
    <scope>NUCLEOTIDE SEQUENCE [LARGE SCALE GENOMIC DNA]</scope>
    <source>
        <strain evidence="2">JMC-PN-2008</strain>
    </source>
</reference>
<proteinExistence type="predicted"/>
<evidence type="ECO:0000313" key="2">
    <source>
        <dbReference type="EMBL" id="KAK5869836.1"/>
    </source>
</evidence>
<feature type="region of interest" description="Disordered" evidence="1">
    <location>
        <begin position="1"/>
        <end position="46"/>
    </location>
</feature>
<gene>
    <name evidence="2" type="ORF">PBY51_024524</name>
</gene>
<dbReference type="Proteomes" id="UP001346869">
    <property type="component" value="Unassembled WGS sequence"/>
</dbReference>
<evidence type="ECO:0000313" key="3">
    <source>
        <dbReference type="Proteomes" id="UP001346869"/>
    </source>
</evidence>
<comment type="caution">
    <text evidence="2">The sequence shown here is derived from an EMBL/GenBank/DDBJ whole genome shotgun (WGS) entry which is preliminary data.</text>
</comment>
<dbReference type="EMBL" id="JAUZQC010000006">
    <property type="protein sequence ID" value="KAK5869836.1"/>
    <property type="molecule type" value="Genomic_DNA"/>
</dbReference>
<name>A0AAN7XTL1_ELEMC</name>
<reference evidence="2 3" key="2">
    <citation type="journal article" date="2023" name="Mol. Biol. Evol.">
        <title>Genomics of Secondarily Temperate Adaptation in the Only Non-Antarctic Icefish.</title>
        <authorList>
            <person name="Rivera-Colon A.G."/>
            <person name="Rayamajhi N."/>
            <person name="Minhas B.F."/>
            <person name="Madrigal G."/>
            <person name="Bilyk K.T."/>
            <person name="Yoon V."/>
            <person name="Hune M."/>
            <person name="Gregory S."/>
            <person name="Cheng C.H.C."/>
            <person name="Catchen J.M."/>
        </authorList>
    </citation>
    <scope>NUCLEOTIDE SEQUENCE [LARGE SCALE GENOMIC DNA]</scope>
    <source>
        <strain evidence="2">JMC-PN-2008</strain>
    </source>
</reference>